<evidence type="ECO:0000313" key="1">
    <source>
        <dbReference type="EMBL" id="MFD1587844.1"/>
    </source>
</evidence>
<comment type="caution">
    <text evidence="1">The sequence shown here is derived from an EMBL/GenBank/DDBJ whole genome shotgun (WGS) entry which is preliminary data.</text>
</comment>
<dbReference type="AlphaFoldDB" id="A0ABD6CCW9"/>
<name>A0ABD6CCW9_9EURY</name>
<accession>A0ABD6CCW9</accession>
<proteinExistence type="predicted"/>
<reference evidence="1 2" key="1">
    <citation type="journal article" date="2019" name="Int. J. Syst. Evol. Microbiol.">
        <title>The Global Catalogue of Microorganisms (GCM) 10K type strain sequencing project: providing services to taxonomists for standard genome sequencing and annotation.</title>
        <authorList>
            <consortium name="The Broad Institute Genomics Platform"/>
            <consortium name="The Broad Institute Genome Sequencing Center for Infectious Disease"/>
            <person name="Wu L."/>
            <person name="Ma J."/>
        </authorList>
    </citation>
    <scope>NUCLEOTIDE SEQUENCE [LARGE SCALE GENOMIC DNA]</scope>
    <source>
        <strain evidence="1 2">CGMCC 1.12125</strain>
    </source>
</reference>
<keyword evidence="2" id="KW-1185">Reference proteome</keyword>
<gene>
    <name evidence="1" type="ORF">ACFR9U_12700</name>
</gene>
<dbReference type="EMBL" id="JBHUDJ010000006">
    <property type="protein sequence ID" value="MFD1587844.1"/>
    <property type="molecule type" value="Genomic_DNA"/>
</dbReference>
<sequence>MKAGVLGVVDGSFKAVDSVSETVTEDDHELERCLVIDRVFSLPSGGMAFAGRAAVEELAARTETSIEDGEIHVTEAAGPVTRYTEFVGVPGEFVAVDSGSGTFAFDLIGAETNTTIERATLDLDAFFAEQEAATPWKAGFNGTGDDAVNGIFHGEDLRRTHDLRETLEDSTLNQLGLSYAYDDSDVKMTAARSGYVEVYRPSEFDSGQYLEFLADEIVPHVD</sequence>
<protein>
    <submittedName>
        <fullName evidence="1">Uncharacterized protein</fullName>
    </submittedName>
</protein>
<organism evidence="1 2">
    <name type="scientific">Halorientalis brevis</name>
    <dbReference type="NCBI Taxonomy" id="1126241"/>
    <lineage>
        <taxon>Archaea</taxon>
        <taxon>Methanobacteriati</taxon>
        <taxon>Methanobacteriota</taxon>
        <taxon>Stenosarchaea group</taxon>
        <taxon>Halobacteria</taxon>
        <taxon>Halobacteriales</taxon>
        <taxon>Haloarculaceae</taxon>
        <taxon>Halorientalis</taxon>
    </lineage>
</organism>
<dbReference type="Proteomes" id="UP001597119">
    <property type="component" value="Unassembled WGS sequence"/>
</dbReference>
<dbReference type="RefSeq" id="WP_247380559.1">
    <property type="nucleotide sequence ID" value="NZ_JALLGV010000008.1"/>
</dbReference>
<evidence type="ECO:0000313" key="2">
    <source>
        <dbReference type="Proteomes" id="UP001597119"/>
    </source>
</evidence>